<sequence>MELSSYSIHSEILIKASYGTARCLQKFTLSLFNANRFSFEPENNLGGFDTRHRAIYEQLLDWYREHGE</sequence>
<dbReference type="RefSeq" id="WP_115147683.1">
    <property type="nucleotide sequence ID" value="NZ_QRAV01000014.1"/>
</dbReference>
<dbReference type="AlphaFoldDB" id="A0A370S929"/>
<gene>
    <name evidence="1" type="ORF">DEU51_11479</name>
</gene>
<accession>A0A370S929</accession>
<proteinExistence type="predicted"/>
<name>A0A370S929_PSEJE</name>
<dbReference type="EMBL" id="QRAV01000014">
    <property type="protein sequence ID" value="RDL16222.1"/>
    <property type="molecule type" value="Genomic_DNA"/>
</dbReference>
<protein>
    <submittedName>
        <fullName evidence="1">Uncharacterized protein</fullName>
    </submittedName>
</protein>
<organism evidence="1 2">
    <name type="scientific">Pseudomonas jessenii</name>
    <dbReference type="NCBI Taxonomy" id="77298"/>
    <lineage>
        <taxon>Bacteria</taxon>
        <taxon>Pseudomonadati</taxon>
        <taxon>Pseudomonadota</taxon>
        <taxon>Gammaproteobacteria</taxon>
        <taxon>Pseudomonadales</taxon>
        <taxon>Pseudomonadaceae</taxon>
        <taxon>Pseudomonas</taxon>
    </lineage>
</organism>
<reference evidence="1 2" key="1">
    <citation type="submission" date="2018-07" db="EMBL/GenBank/DDBJ databases">
        <title>Genome sequencing of rice bacterial endophytes.</title>
        <authorList>
            <person name="Venturi V."/>
        </authorList>
    </citation>
    <scope>NUCLEOTIDE SEQUENCE [LARGE SCALE GENOMIC DNA]</scope>
    <source>
        <strain evidence="1 2">E2333</strain>
    </source>
</reference>
<evidence type="ECO:0000313" key="2">
    <source>
        <dbReference type="Proteomes" id="UP000255365"/>
    </source>
</evidence>
<comment type="caution">
    <text evidence="1">The sequence shown here is derived from an EMBL/GenBank/DDBJ whole genome shotgun (WGS) entry which is preliminary data.</text>
</comment>
<dbReference type="Proteomes" id="UP000255365">
    <property type="component" value="Unassembled WGS sequence"/>
</dbReference>
<evidence type="ECO:0000313" key="1">
    <source>
        <dbReference type="EMBL" id="RDL16222.1"/>
    </source>
</evidence>